<evidence type="ECO:0000256" key="1">
    <source>
        <dbReference type="SAM" id="MobiDB-lite"/>
    </source>
</evidence>
<evidence type="ECO:0000313" key="3">
    <source>
        <dbReference type="EMBL" id="SEO72117.1"/>
    </source>
</evidence>
<dbReference type="RefSeq" id="WP_245753964.1">
    <property type="nucleotide sequence ID" value="NZ_FOEG01000002.1"/>
</dbReference>
<name>A0A1H8S0P9_9GAMM</name>
<dbReference type="Gene3D" id="2.40.160.10">
    <property type="entry name" value="Porin"/>
    <property type="match status" value="1"/>
</dbReference>
<dbReference type="InterPro" id="IPR023614">
    <property type="entry name" value="Porin_dom_sf"/>
</dbReference>
<accession>A0A1H8S0P9</accession>
<feature type="chain" id="PRO_5011491714" description="Zinc-regulated TonB-dependent outer membrane receptor" evidence="2">
    <location>
        <begin position="26"/>
        <end position="495"/>
    </location>
</feature>
<feature type="signal peptide" evidence="2">
    <location>
        <begin position="1"/>
        <end position="25"/>
    </location>
</feature>
<evidence type="ECO:0000256" key="2">
    <source>
        <dbReference type="SAM" id="SignalP"/>
    </source>
</evidence>
<dbReference type="Proteomes" id="UP000199657">
    <property type="component" value="Unassembled WGS sequence"/>
</dbReference>
<reference evidence="3 4" key="1">
    <citation type="submission" date="2016-10" db="EMBL/GenBank/DDBJ databases">
        <authorList>
            <person name="de Groot N.N."/>
        </authorList>
    </citation>
    <scope>NUCLEOTIDE SEQUENCE [LARGE SCALE GENOMIC DNA]</scope>
    <source>
        <strain evidence="3 4">CGMCC 1.6291</strain>
    </source>
</reference>
<feature type="region of interest" description="Disordered" evidence="1">
    <location>
        <begin position="86"/>
        <end position="105"/>
    </location>
</feature>
<protein>
    <recommendedName>
        <fullName evidence="5">Zinc-regulated TonB-dependent outer membrane receptor</fullName>
    </recommendedName>
</protein>
<dbReference type="AlphaFoldDB" id="A0A1H8S0P9"/>
<sequence length="495" mass="53969">MKRAYLTQGVAAAAALLLGSGVAIAQQDQPAEGATQQDAMDAQGGMGAGIGPGSSERIGAGTAFNPSISVILDGVYKNTFSGDAHDPGGFDGGHSHSHGHGHDHGMEDGFQLRETEFAFEASVDPYFDAFAMLVIEGTDTVDLEEAYITTTSLPWGLQIKGGRFLSDIGYINSQHPHEWDFVDRPLVSEHLFGNHGIQETGVQLNWLLPTRTYLKGGVEVLQGSTSGIASYQGESSARVATVDYDGGDFARQRTDEQHLPFDDASGPRLFTGFLKWGPDLGYDHAAQFGISGGYSRSFQDMEEHSEGLRVDTWDGDAWFAGLDAVYKYDAAGYLGHGDLVLQGEYFYRNIDLDYAYFNSDRANSAYQDSGASGDWARNTVSADGTSGRFQQDGAYLQAVYGIAPRWRTGVRAEALGIAKNTAWNDRDEGNGFDDFDTSYRYSLNTTFYPSHFSYFRAQLNYADYASEDPGGDRHDEWSVMLQYNISIGAHGAHPF</sequence>
<keyword evidence="4" id="KW-1185">Reference proteome</keyword>
<organism evidence="3 4">
    <name type="scientific">Aquisalimonas asiatica</name>
    <dbReference type="NCBI Taxonomy" id="406100"/>
    <lineage>
        <taxon>Bacteria</taxon>
        <taxon>Pseudomonadati</taxon>
        <taxon>Pseudomonadota</taxon>
        <taxon>Gammaproteobacteria</taxon>
        <taxon>Chromatiales</taxon>
        <taxon>Ectothiorhodospiraceae</taxon>
        <taxon>Aquisalimonas</taxon>
    </lineage>
</organism>
<evidence type="ECO:0000313" key="4">
    <source>
        <dbReference type="Proteomes" id="UP000199657"/>
    </source>
</evidence>
<dbReference type="SUPFAM" id="SSF56935">
    <property type="entry name" value="Porins"/>
    <property type="match status" value="1"/>
</dbReference>
<keyword evidence="2" id="KW-0732">Signal</keyword>
<proteinExistence type="predicted"/>
<dbReference type="STRING" id="406100.SAMN04488052_102382"/>
<gene>
    <name evidence="3" type="ORF">SAMN04488052_102382</name>
</gene>
<dbReference type="EMBL" id="FOEG01000002">
    <property type="protein sequence ID" value="SEO72117.1"/>
    <property type="molecule type" value="Genomic_DNA"/>
</dbReference>
<evidence type="ECO:0008006" key="5">
    <source>
        <dbReference type="Google" id="ProtNLM"/>
    </source>
</evidence>